<evidence type="ECO:0000313" key="2">
    <source>
        <dbReference type="Proteomes" id="UP000824890"/>
    </source>
</evidence>
<dbReference type="Proteomes" id="UP000824890">
    <property type="component" value="Unassembled WGS sequence"/>
</dbReference>
<proteinExistence type="predicted"/>
<dbReference type="Gene3D" id="3.30.200.20">
    <property type="entry name" value="Phosphorylase Kinase, domain 1"/>
    <property type="match status" value="1"/>
</dbReference>
<keyword evidence="2" id="KW-1185">Reference proteome</keyword>
<accession>A0ABQ7XS03</accession>
<evidence type="ECO:0000313" key="1">
    <source>
        <dbReference type="EMBL" id="KAH0858684.1"/>
    </source>
</evidence>
<reference evidence="1 2" key="1">
    <citation type="submission" date="2021-05" db="EMBL/GenBank/DDBJ databases">
        <title>Genome Assembly of Synthetic Allotetraploid Brassica napus Reveals Homoeologous Exchanges between Subgenomes.</title>
        <authorList>
            <person name="Davis J.T."/>
        </authorList>
    </citation>
    <scope>NUCLEOTIDE SEQUENCE [LARGE SCALE GENOMIC DNA]</scope>
    <source>
        <strain evidence="2">cv. Da-Ae</strain>
        <tissue evidence="1">Seedling</tissue>
    </source>
</reference>
<protein>
    <recommendedName>
        <fullName evidence="3">Protein kinase domain-containing protein</fullName>
    </recommendedName>
</protein>
<comment type="caution">
    <text evidence="1">The sequence shown here is derived from an EMBL/GenBank/DDBJ whole genome shotgun (WGS) entry which is preliminary data.</text>
</comment>
<evidence type="ECO:0008006" key="3">
    <source>
        <dbReference type="Google" id="ProtNLM"/>
    </source>
</evidence>
<feature type="non-terminal residue" evidence="1">
    <location>
        <position position="1"/>
    </location>
</feature>
<sequence length="96" mass="10946">VILMLLAFDKKPCLDLLSACGQMQLSNFMEVFSKFCEPKSIVKIGEGTYGEAFRAGPRVCKIVPIDGDFTVKGEIHKVFFLHHFFMLSMMVQDYNF</sequence>
<dbReference type="EMBL" id="JAGKQM010000019">
    <property type="protein sequence ID" value="KAH0858684.1"/>
    <property type="molecule type" value="Genomic_DNA"/>
</dbReference>
<gene>
    <name evidence="1" type="ORF">HID58_086945</name>
</gene>
<name>A0ABQ7XS03_BRANA</name>
<organism evidence="1 2">
    <name type="scientific">Brassica napus</name>
    <name type="common">Rape</name>
    <dbReference type="NCBI Taxonomy" id="3708"/>
    <lineage>
        <taxon>Eukaryota</taxon>
        <taxon>Viridiplantae</taxon>
        <taxon>Streptophyta</taxon>
        <taxon>Embryophyta</taxon>
        <taxon>Tracheophyta</taxon>
        <taxon>Spermatophyta</taxon>
        <taxon>Magnoliopsida</taxon>
        <taxon>eudicotyledons</taxon>
        <taxon>Gunneridae</taxon>
        <taxon>Pentapetalae</taxon>
        <taxon>rosids</taxon>
        <taxon>malvids</taxon>
        <taxon>Brassicales</taxon>
        <taxon>Brassicaceae</taxon>
        <taxon>Brassiceae</taxon>
        <taxon>Brassica</taxon>
    </lineage>
</organism>